<proteinExistence type="predicted"/>
<dbReference type="Proteomes" id="UP001154282">
    <property type="component" value="Unassembled WGS sequence"/>
</dbReference>
<accession>A0AAV0Q0U4</accession>
<evidence type="ECO:0000313" key="2">
    <source>
        <dbReference type="Proteomes" id="UP001154282"/>
    </source>
</evidence>
<dbReference type="EMBL" id="CAMGYJ010000009">
    <property type="protein sequence ID" value="CAI0483842.1"/>
    <property type="molecule type" value="Genomic_DNA"/>
</dbReference>
<sequence>MSYFTAVRFMSQFSTSRCPTSIWRSLTWIPKKLKSGTDYQELITKNMMQGCRN</sequence>
<protein>
    <submittedName>
        <fullName evidence="1">Uncharacterized protein</fullName>
    </submittedName>
</protein>
<organism evidence="1 2">
    <name type="scientific">Linum tenue</name>
    <dbReference type="NCBI Taxonomy" id="586396"/>
    <lineage>
        <taxon>Eukaryota</taxon>
        <taxon>Viridiplantae</taxon>
        <taxon>Streptophyta</taxon>
        <taxon>Embryophyta</taxon>
        <taxon>Tracheophyta</taxon>
        <taxon>Spermatophyta</taxon>
        <taxon>Magnoliopsida</taxon>
        <taxon>eudicotyledons</taxon>
        <taxon>Gunneridae</taxon>
        <taxon>Pentapetalae</taxon>
        <taxon>rosids</taxon>
        <taxon>fabids</taxon>
        <taxon>Malpighiales</taxon>
        <taxon>Linaceae</taxon>
        <taxon>Linum</taxon>
    </lineage>
</organism>
<dbReference type="AlphaFoldDB" id="A0AAV0Q0U4"/>
<gene>
    <name evidence="1" type="ORF">LITE_LOCUS41022</name>
</gene>
<evidence type="ECO:0000313" key="1">
    <source>
        <dbReference type="EMBL" id="CAI0483842.1"/>
    </source>
</evidence>
<reference evidence="1" key="1">
    <citation type="submission" date="2022-08" db="EMBL/GenBank/DDBJ databases">
        <authorList>
            <person name="Gutierrez-Valencia J."/>
        </authorList>
    </citation>
    <scope>NUCLEOTIDE SEQUENCE</scope>
</reference>
<comment type="caution">
    <text evidence="1">The sequence shown here is derived from an EMBL/GenBank/DDBJ whole genome shotgun (WGS) entry which is preliminary data.</text>
</comment>
<keyword evidence="2" id="KW-1185">Reference proteome</keyword>
<name>A0AAV0Q0U4_9ROSI</name>